<accession>A0ABR2ERT0</accession>
<name>A0ABR2ERT0_9ROSI</name>
<dbReference type="InterPro" id="IPR025558">
    <property type="entry name" value="DUF4283"/>
</dbReference>
<gene>
    <name evidence="3" type="ORF">V6N12_058314</name>
</gene>
<keyword evidence="4" id="KW-1185">Reference proteome</keyword>
<dbReference type="InterPro" id="IPR040256">
    <property type="entry name" value="At4g02000-like"/>
</dbReference>
<evidence type="ECO:0000256" key="1">
    <source>
        <dbReference type="SAM" id="MobiDB-lite"/>
    </source>
</evidence>
<proteinExistence type="predicted"/>
<comment type="caution">
    <text evidence="3">The sequence shown here is derived from an EMBL/GenBank/DDBJ whole genome shotgun (WGS) entry which is preliminary data.</text>
</comment>
<dbReference type="EMBL" id="JBBPBM010000010">
    <property type="protein sequence ID" value="KAK8564731.1"/>
    <property type="molecule type" value="Genomic_DNA"/>
</dbReference>
<dbReference type="Proteomes" id="UP001472677">
    <property type="component" value="Unassembled WGS sequence"/>
</dbReference>
<feature type="compositionally biased region" description="Low complexity" evidence="1">
    <location>
        <begin position="378"/>
        <end position="387"/>
    </location>
</feature>
<feature type="region of interest" description="Disordered" evidence="1">
    <location>
        <begin position="365"/>
        <end position="387"/>
    </location>
</feature>
<feature type="region of interest" description="Disordered" evidence="1">
    <location>
        <begin position="49"/>
        <end position="68"/>
    </location>
</feature>
<dbReference type="PANTHER" id="PTHR31286:SF99">
    <property type="entry name" value="DUF4283 DOMAIN-CONTAINING PROTEIN"/>
    <property type="match status" value="1"/>
</dbReference>
<sequence length="491" mass="53257">MLRAFPNITDSPIAPLSSIGVDGSRPDADPPDPGRVVDLSIDVMSEMDVSDPVQTNKQPLAASRSPPSYKDTLMASTSHSPVTTDIFDDDEVVLLEGDVTRSDVDGLISIQFSDRPHPFRLMDIENDYFLASFWSRLDYDKAIIGGPWVIFGHYLVVEPWTVDFSSQPYPSRVMAWIRLSGLPITLYQRSIITVIGECIGSVIKLDYETACCRWGRFARMAISFGLRKLLVSKLFINGRLQDICPASTSLSDALQQLAPIEPVVPSMTESFGPWMMVKRRQCRTYRKDSSHQPGFVPPVVQESRFNPIFEEEPPVAPILPPATSTTVISLPASVPIEPVDSVTFDALSEEVVPSTHKGLIQAAATTKGKEPLPAVGPSSKPSSLSNRSGSTLSSACFALFPRLPLKFNRSKHTAIVISENANPNVPRDASIPIIFPPSEPPGGVQNVHVLSKSNAIVSSAEGVTSHAHATSVTIDSSVVGDVSPKSLMRGL</sequence>
<dbReference type="PANTHER" id="PTHR31286">
    <property type="entry name" value="GLYCINE-RICH CELL WALL STRUCTURAL PROTEIN 1.8-LIKE"/>
    <property type="match status" value="1"/>
</dbReference>
<reference evidence="3 4" key="1">
    <citation type="journal article" date="2024" name="G3 (Bethesda)">
        <title>Genome assembly of Hibiscus sabdariffa L. provides insights into metabolisms of medicinal natural products.</title>
        <authorList>
            <person name="Kim T."/>
        </authorList>
    </citation>
    <scope>NUCLEOTIDE SEQUENCE [LARGE SCALE GENOMIC DNA]</scope>
    <source>
        <strain evidence="3">TK-2024</strain>
        <tissue evidence="3">Old leaves</tissue>
    </source>
</reference>
<evidence type="ECO:0000313" key="4">
    <source>
        <dbReference type="Proteomes" id="UP001472677"/>
    </source>
</evidence>
<evidence type="ECO:0000313" key="3">
    <source>
        <dbReference type="EMBL" id="KAK8564731.1"/>
    </source>
</evidence>
<evidence type="ECO:0000259" key="2">
    <source>
        <dbReference type="Pfam" id="PF14111"/>
    </source>
</evidence>
<feature type="domain" description="DUF4283" evidence="2">
    <location>
        <begin position="119"/>
        <end position="167"/>
    </location>
</feature>
<organism evidence="3 4">
    <name type="scientific">Hibiscus sabdariffa</name>
    <name type="common">roselle</name>
    <dbReference type="NCBI Taxonomy" id="183260"/>
    <lineage>
        <taxon>Eukaryota</taxon>
        <taxon>Viridiplantae</taxon>
        <taxon>Streptophyta</taxon>
        <taxon>Embryophyta</taxon>
        <taxon>Tracheophyta</taxon>
        <taxon>Spermatophyta</taxon>
        <taxon>Magnoliopsida</taxon>
        <taxon>eudicotyledons</taxon>
        <taxon>Gunneridae</taxon>
        <taxon>Pentapetalae</taxon>
        <taxon>rosids</taxon>
        <taxon>malvids</taxon>
        <taxon>Malvales</taxon>
        <taxon>Malvaceae</taxon>
        <taxon>Malvoideae</taxon>
        <taxon>Hibiscus</taxon>
    </lineage>
</organism>
<dbReference type="Pfam" id="PF14111">
    <property type="entry name" value="DUF4283"/>
    <property type="match status" value="1"/>
</dbReference>
<protein>
    <recommendedName>
        <fullName evidence="2">DUF4283 domain-containing protein</fullName>
    </recommendedName>
</protein>
<feature type="region of interest" description="Disordered" evidence="1">
    <location>
        <begin position="1"/>
        <end position="34"/>
    </location>
</feature>